<dbReference type="GO" id="GO:0016020">
    <property type="term" value="C:membrane"/>
    <property type="evidence" value="ECO:0007669"/>
    <property type="project" value="UniProtKB-SubCell"/>
</dbReference>
<evidence type="ECO:0000256" key="5">
    <source>
        <dbReference type="SAM" id="MobiDB-lite"/>
    </source>
</evidence>
<feature type="transmembrane region" description="Helical" evidence="6">
    <location>
        <begin position="67"/>
        <end position="90"/>
    </location>
</feature>
<dbReference type="GO" id="GO:0140359">
    <property type="term" value="F:ABC-type transporter activity"/>
    <property type="evidence" value="ECO:0007669"/>
    <property type="project" value="InterPro"/>
</dbReference>
<evidence type="ECO:0000256" key="2">
    <source>
        <dbReference type="ARBA" id="ARBA00022692"/>
    </source>
</evidence>
<dbReference type="PANTHER" id="PTHR43229:SF3">
    <property type="entry name" value="ABC-TYPE MULTIDRUG TRANSPORT SYSTEM, PERMEASE COMPONENT"/>
    <property type="match status" value="1"/>
</dbReference>
<dbReference type="EMBL" id="LVZK01000001">
    <property type="protein sequence ID" value="OAP85791.1"/>
    <property type="molecule type" value="Genomic_DNA"/>
</dbReference>
<dbReference type="STRING" id="1823756.A4H34_00945"/>
<keyword evidence="4 6" id="KW-0472">Membrane</keyword>
<keyword evidence="2 6" id="KW-0812">Transmembrane</keyword>
<dbReference type="Pfam" id="PF01061">
    <property type="entry name" value="ABC2_membrane"/>
    <property type="match status" value="1"/>
</dbReference>
<accession>A0A179B3X4</accession>
<protein>
    <submittedName>
        <fullName evidence="8">ABC transporter</fullName>
    </submittedName>
</protein>
<comment type="caution">
    <text evidence="8">The sequence shown here is derived from an EMBL/GenBank/DDBJ whole genome shotgun (WGS) entry which is preliminary data.</text>
</comment>
<feature type="region of interest" description="Disordered" evidence="5">
    <location>
        <begin position="19"/>
        <end position="46"/>
    </location>
</feature>
<proteinExistence type="predicted"/>
<comment type="subcellular location">
    <subcellularLocation>
        <location evidence="1">Membrane</location>
        <topology evidence="1">Multi-pass membrane protein</topology>
    </subcellularLocation>
</comment>
<feature type="transmembrane region" description="Helical" evidence="6">
    <location>
        <begin position="208"/>
        <end position="228"/>
    </location>
</feature>
<dbReference type="PANTHER" id="PTHR43229">
    <property type="entry name" value="NODULATION PROTEIN J"/>
    <property type="match status" value="1"/>
</dbReference>
<dbReference type="InterPro" id="IPR051784">
    <property type="entry name" value="Nod_factor_ABC_transporter"/>
</dbReference>
<feature type="domain" description="ABC-2 type transporter transmembrane" evidence="7">
    <location>
        <begin position="60"/>
        <end position="256"/>
    </location>
</feature>
<feature type="transmembrane region" description="Helical" evidence="6">
    <location>
        <begin position="143"/>
        <end position="166"/>
    </location>
</feature>
<feature type="transmembrane region" description="Helical" evidence="6">
    <location>
        <begin position="102"/>
        <end position="123"/>
    </location>
</feature>
<evidence type="ECO:0000256" key="3">
    <source>
        <dbReference type="ARBA" id="ARBA00022989"/>
    </source>
</evidence>
<dbReference type="RefSeq" id="WP_064230761.1">
    <property type="nucleotide sequence ID" value="NZ_LVZK01000001.1"/>
</dbReference>
<sequence>MTGGSKMIEKGGAAAGNAISTGGPNAGGPSKTAAGKPIAPGASPNRTVGPLGQIGLFMQWQFRRQSVTIPVIIVLQLFIAVTVVFGYSYIIGDIGRQESLYLLTAGPTLSILTLGFALTTQAVGAYRTEGSFDWMLTLPLGRLAFVLGDLLVWGLVVLPGLVIGAGMGALRFDVDLSITWWAVPGAMLVSLIAASVGYTAAVLLKAQVAMLVGQLCIFVSMIFAPITFPVERLPQWLQTAHQWLPFEPMAQIMRGGIASEDFSVPGRSWVVLAAWGVVGLFAVTTALRHRK</sequence>
<evidence type="ECO:0000256" key="6">
    <source>
        <dbReference type="SAM" id="Phobius"/>
    </source>
</evidence>
<evidence type="ECO:0000259" key="7">
    <source>
        <dbReference type="Pfam" id="PF01061"/>
    </source>
</evidence>
<evidence type="ECO:0000313" key="8">
    <source>
        <dbReference type="EMBL" id="OAP85791.1"/>
    </source>
</evidence>
<reference evidence="8 9" key="1">
    <citation type="submission" date="2016-04" db="EMBL/GenBank/DDBJ databases">
        <title>Peptidophaga gingivicola gen. nov., sp. nov., isolated from human subgingival plaque.</title>
        <authorList>
            <person name="Beall C.J."/>
            <person name="Mokrzan E.M."/>
            <person name="Griffen A.L."/>
            <person name="Leys E.J."/>
        </authorList>
    </citation>
    <scope>NUCLEOTIDE SEQUENCE [LARGE SCALE GENOMIC DNA]</scope>
    <source>
        <strain evidence="8 9">BA112</strain>
    </source>
</reference>
<evidence type="ECO:0000256" key="1">
    <source>
        <dbReference type="ARBA" id="ARBA00004141"/>
    </source>
</evidence>
<dbReference type="Proteomes" id="UP000078368">
    <property type="component" value="Unassembled WGS sequence"/>
</dbReference>
<name>A0A179B3X4_9ACTO</name>
<feature type="transmembrane region" description="Helical" evidence="6">
    <location>
        <begin position="178"/>
        <end position="201"/>
    </location>
</feature>
<keyword evidence="9" id="KW-1185">Reference proteome</keyword>
<evidence type="ECO:0000313" key="9">
    <source>
        <dbReference type="Proteomes" id="UP000078368"/>
    </source>
</evidence>
<dbReference type="AlphaFoldDB" id="A0A179B3X4"/>
<feature type="transmembrane region" description="Helical" evidence="6">
    <location>
        <begin position="269"/>
        <end position="287"/>
    </location>
</feature>
<dbReference type="OrthoDB" id="3699899at2"/>
<dbReference type="InterPro" id="IPR013525">
    <property type="entry name" value="ABC2_TM"/>
</dbReference>
<gene>
    <name evidence="8" type="ORF">A4H34_00945</name>
</gene>
<evidence type="ECO:0000256" key="4">
    <source>
        <dbReference type="ARBA" id="ARBA00023136"/>
    </source>
</evidence>
<organism evidence="8 9">
    <name type="scientific">Peptidiphaga gingivicola</name>
    <dbReference type="NCBI Taxonomy" id="2741497"/>
    <lineage>
        <taxon>Bacteria</taxon>
        <taxon>Bacillati</taxon>
        <taxon>Actinomycetota</taxon>
        <taxon>Actinomycetes</taxon>
        <taxon>Actinomycetales</taxon>
        <taxon>Actinomycetaceae</taxon>
        <taxon>Peptidiphaga</taxon>
    </lineage>
</organism>
<keyword evidence="3 6" id="KW-1133">Transmembrane helix</keyword>